<name>A0A4U0UKS2_9PEZI</name>
<feature type="signal peptide" evidence="1">
    <location>
        <begin position="1"/>
        <end position="20"/>
    </location>
</feature>
<evidence type="ECO:0000313" key="6">
    <source>
        <dbReference type="Proteomes" id="UP001175353"/>
    </source>
</evidence>
<evidence type="ECO:0000313" key="3">
    <source>
        <dbReference type="EMBL" id="KAK1012441.1"/>
    </source>
</evidence>
<protein>
    <recommendedName>
        <fullName evidence="7">Malate dehydrogenase</fullName>
    </recommendedName>
</protein>
<dbReference type="EMBL" id="JASUXU010000008">
    <property type="protein sequence ID" value="KAK0324876.1"/>
    <property type="molecule type" value="Genomic_DNA"/>
</dbReference>
<dbReference type="PANTHER" id="PTHR35567">
    <property type="entry name" value="MALATE DEHYDROGENASE (AFU_ORTHOLOGUE AFUA_2G13800)"/>
    <property type="match status" value="1"/>
</dbReference>
<sequence>MAAFCLSLLTASSLLSIAHSRPAPPNSPPAIPLYEVATTTTSGLPSPTGSLKFIAVQIGTQNYTCNSTTGTYTAKGALAQAFDATAYLTKNPNTLDSLSKTYLDLYTDEPCSKAPSDDVQADDRCEDRANSKFTHPLPVLGEHYFTSTGTPTFDLYAAPGHPFMYAAKKGDVHAPSADDVDWLYLVGNGSTSNRIISSVYRIETVGGVAPSSCSGTGSIYVPYAGQYWFYG</sequence>
<accession>A0A4U0UKS2</accession>
<dbReference type="InterPro" id="IPR021851">
    <property type="entry name" value="DUF3455"/>
</dbReference>
<reference evidence="4 5" key="1">
    <citation type="submission" date="2017-03" db="EMBL/GenBank/DDBJ databases">
        <title>Genomes of endolithic fungi from Antarctica.</title>
        <authorList>
            <person name="Coleine C."/>
            <person name="Masonjones S."/>
            <person name="Stajich J.E."/>
        </authorList>
    </citation>
    <scope>NUCLEOTIDE SEQUENCE [LARGE SCALE GENOMIC DNA]</scope>
    <source>
        <strain evidence="4 5">CCFEE 5311</strain>
    </source>
</reference>
<dbReference type="PANTHER" id="PTHR35567:SF3">
    <property type="entry name" value="MALATE DEHYDROGENASE"/>
    <property type="match status" value="1"/>
</dbReference>
<dbReference type="Proteomes" id="UP001175353">
    <property type="component" value="Unassembled WGS sequence"/>
</dbReference>
<keyword evidence="1" id="KW-0732">Signal</keyword>
<dbReference type="OrthoDB" id="1859733at2759"/>
<proteinExistence type="predicted"/>
<dbReference type="Proteomes" id="UP000310066">
    <property type="component" value="Unassembled WGS sequence"/>
</dbReference>
<reference evidence="3" key="3">
    <citation type="submission" date="2023-06" db="EMBL/GenBank/DDBJ databases">
        <title>Black Yeasts Isolated from many extreme environments.</title>
        <authorList>
            <person name="Coleine C."/>
            <person name="Stajich J.E."/>
            <person name="Selbmann L."/>
        </authorList>
    </citation>
    <scope>NUCLEOTIDE SEQUENCE</scope>
    <source>
        <strain evidence="3">CCFEE 5200</strain>
    </source>
</reference>
<dbReference type="EMBL" id="JAUJLE010000007">
    <property type="protein sequence ID" value="KAK1012441.1"/>
    <property type="molecule type" value="Genomic_DNA"/>
</dbReference>
<feature type="chain" id="PRO_5044609324" description="Malate dehydrogenase" evidence="1">
    <location>
        <begin position="21"/>
        <end position="231"/>
    </location>
</feature>
<reference evidence="2" key="2">
    <citation type="submission" date="2021-12" db="EMBL/GenBank/DDBJ databases">
        <title>Black yeast isolated from Biological Soil Crust.</title>
        <authorList>
            <person name="Kurbessoian T."/>
        </authorList>
    </citation>
    <scope>NUCLEOTIDE SEQUENCE</scope>
    <source>
        <strain evidence="2">CCFEE 5208</strain>
    </source>
</reference>
<gene>
    <name evidence="4" type="ORF">B0A54_13265</name>
    <name evidence="2" type="ORF">LTR82_003862</name>
    <name evidence="3" type="ORF">LTR91_001684</name>
</gene>
<dbReference type="Pfam" id="PF11937">
    <property type="entry name" value="DUF3455"/>
    <property type="match status" value="1"/>
</dbReference>
<evidence type="ECO:0000313" key="5">
    <source>
        <dbReference type="Proteomes" id="UP000310066"/>
    </source>
</evidence>
<organism evidence="4 5">
    <name type="scientific">Friedmanniomyces endolithicus</name>
    <dbReference type="NCBI Taxonomy" id="329885"/>
    <lineage>
        <taxon>Eukaryota</taxon>
        <taxon>Fungi</taxon>
        <taxon>Dikarya</taxon>
        <taxon>Ascomycota</taxon>
        <taxon>Pezizomycotina</taxon>
        <taxon>Dothideomycetes</taxon>
        <taxon>Dothideomycetidae</taxon>
        <taxon>Mycosphaerellales</taxon>
        <taxon>Teratosphaeriaceae</taxon>
        <taxon>Friedmanniomyces</taxon>
    </lineage>
</organism>
<evidence type="ECO:0000256" key="1">
    <source>
        <dbReference type="SAM" id="SignalP"/>
    </source>
</evidence>
<evidence type="ECO:0000313" key="2">
    <source>
        <dbReference type="EMBL" id="KAK0324876.1"/>
    </source>
</evidence>
<dbReference type="AlphaFoldDB" id="A0A4U0UKS2"/>
<keyword evidence="6" id="KW-1185">Reference proteome</keyword>
<evidence type="ECO:0000313" key="4">
    <source>
        <dbReference type="EMBL" id="TKA36331.1"/>
    </source>
</evidence>
<dbReference type="Proteomes" id="UP001168146">
    <property type="component" value="Unassembled WGS sequence"/>
</dbReference>
<comment type="caution">
    <text evidence="4">The sequence shown here is derived from an EMBL/GenBank/DDBJ whole genome shotgun (WGS) entry which is preliminary data.</text>
</comment>
<dbReference type="EMBL" id="NAJP01000061">
    <property type="protein sequence ID" value="TKA36331.1"/>
    <property type="molecule type" value="Genomic_DNA"/>
</dbReference>
<evidence type="ECO:0008006" key="7">
    <source>
        <dbReference type="Google" id="ProtNLM"/>
    </source>
</evidence>